<accession>A0A9D2LUL3</accession>
<dbReference type="InterPro" id="IPR008207">
    <property type="entry name" value="Sig_transdc_His_kin_Hpt_dom"/>
</dbReference>
<reference evidence="2" key="1">
    <citation type="journal article" date="2021" name="PeerJ">
        <title>Extensive microbial diversity within the chicken gut microbiome revealed by metagenomics and culture.</title>
        <authorList>
            <person name="Gilroy R."/>
            <person name="Ravi A."/>
            <person name="Getino M."/>
            <person name="Pursley I."/>
            <person name="Horton D.L."/>
            <person name="Alikhan N.F."/>
            <person name="Baker D."/>
            <person name="Gharbi K."/>
            <person name="Hall N."/>
            <person name="Watson M."/>
            <person name="Adriaenssens E.M."/>
            <person name="Foster-Nyarko E."/>
            <person name="Jarju S."/>
            <person name="Secka A."/>
            <person name="Antonio M."/>
            <person name="Oren A."/>
            <person name="Chaudhuri R.R."/>
            <person name="La Ragione R."/>
            <person name="Hildebrand F."/>
            <person name="Pallen M.J."/>
        </authorList>
    </citation>
    <scope>NUCLEOTIDE SEQUENCE</scope>
    <source>
        <strain evidence="2">ChiSjej1B19-5720</strain>
    </source>
</reference>
<dbReference type="InterPro" id="IPR036641">
    <property type="entry name" value="HPT_dom_sf"/>
</dbReference>
<organism evidence="2 3">
    <name type="scientific">Candidatus Blautia faecavium</name>
    <dbReference type="NCBI Taxonomy" id="2838487"/>
    <lineage>
        <taxon>Bacteria</taxon>
        <taxon>Bacillati</taxon>
        <taxon>Bacillota</taxon>
        <taxon>Clostridia</taxon>
        <taxon>Lachnospirales</taxon>
        <taxon>Lachnospiraceae</taxon>
        <taxon>Blautia</taxon>
    </lineage>
</organism>
<dbReference type="Pfam" id="PF01627">
    <property type="entry name" value="Hpt"/>
    <property type="match status" value="1"/>
</dbReference>
<evidence type="ECO:0000313" key="2">
    <source>
        <dbReference type="EMBL" id="HJB29334.1"/>
    </source>
</evidence>
<evidence type="ECO:0000313" key="3">
    <source>
        <dbReference type="Proteomes" id="UP000823842"/>
    </source>
</evidence>
<reference evidence="2" key="2">
    <citation type="submission" date="2021-04" db="EMBL/GenBank/DDBJ databases">
        <authorList>
            <person name="Gilroy R."/>
        </authorList>
    </citation>
    <scope>NUCLEOTIDE SEQUENCE</scope>
    <source>
        <strain evidence="2">ChiSjej1B19-5720</strain>
    </source>
</reference>
<proteinExistence type="predicted"/>
<comment type="caution">
    <text evidence="2">The sequence shown here is derived from an EMBL/GenBank/DDBJ whole genome shotgun (WGS) entry which is preliminary data.</text>
</comment>
<dbReference type="AlphaFoldDB" id="A0A9D2LUL3"/>
<feature type="domain" description="HPt" evidence="1">
    <location>
        <begin position="44"/>
        <end position="83"/>
    </location>
</feature>
<sequence length="121" mass="13716">MDHTRKKQLEEIGIDADSLLDRFMGNEGILLRFLKKFLNDGNYERLRTAAESGDMEEALAASHTLKGVAGNLSMTRLYDLLTCQVQLFRDEKPEEAVCMMDEITSVYESLIKGITNIIQDI</sequence>
<dbReference type="Gene3D" id="1.20.120.160">
    <property type="entry name" value="HPT domain"/>
    <property type="match status" value="1"/>
</dbReference>
<protein>
    <submittedName>
        <fullName evidence="2">Hpt domain-containing protein</fullName>
    </submittedName>
</protein>
<dbReference type="GO" id="GO:0000160">
    <property type="term" value="P:phosphorelay signal transduction system"/>
    <property type="evidence" value="ECO:0007669"/>
    <property type="project" value="InterPro"/>
</dbReference>
<dbReference type="Proteomes" id="UP000823842">
    <property type="component" value="Unassembled WGS sequence"/>
</dbReference>
<dbReference type="EMBL" id="DWYZ01000207">
    <property type="protein sequence ID" value="HJB29334.1"/>
    <property type="molecule type" value="Genomic_DNA"/>
</dbReference>
<gene>
    <name evidence="2" type="ORF">IAA06_11150</name>
</gene>
<dbReference type="SUPFAM" id="SSF47226">
    <property type="entry name" value="Histidine-containing phosphotransfer domain, HPT domain"/>
    <property type="match status" value="1"/>
</dbReference>
<evidence type="ECO:0000259" key="1">
    <source>
        <dbReference type="Pfam" id="PF01627"/>
    </source>
</evidence>
<name>A0A9D2LUL3_9FIRM</name>